<feature type="chain" id="PRO_5030730902" evidence="1">
    <location>
        <begin position="23"/>
        <end position="108"/>
    </location>
</feature>
<dbReference type="AlphaFoldDB" id="A0A803KVL2"/>
<dbReference type="Gramene" id="AUR62003070-RA">
    <property type="protein sequence ID" value="AUR62003070-RA:cds"/>
    <property type="gene ID" value="AUR62003070"/>
</dbReference>
<name>A0A803KVL2_CHEQI</name>
<keyword evidence="1" id="KW-0732">Signal</keyword>
<dbReference type="EnsemblPlants" id="AUR62003070-RA">
    <property type="protein sequence ID" value="AUR62003070-RA:cds"/>
    <property type="gene ID" value="AUR62003070"/>
</dbReference>
<dbReference type="Proteomes" id="UP000596660">
    <property type="component" value="Unplaced"/>
</dbReference>
<protein>
    <submittedName>
        <fullName evidence="2">Uncharacterized protein</fullName>
    </submittedName>
</protein>
<keyword evidence="3" id="KW-1185">Reference proteome</keyword>
<dbReference type="PANTHER" id="PTHR33333">
    <property type="entry name" value="ERYTHROCYTE MEMBRANE PROTEIN 1-LIKE"/>
    <property type="match status" value="1"/>
</dbReference>
<evidence type="ECO:0000256" key="1">
    <source>
        <dbReference type="SAM" id="SignalP"/>
    </source>
</evidence>
<feature type="signal peptide" evidence="1">
    <location>
        <begin position="1"/>
        <end position="22"/>
    </location>
</feature>
<dbReference type="InterPro" id="IPR039926">
    <property type="entry name" value="Egg_app_1"/>
</dbReference>
<reference evidence="2" key="1">
    <citation type="journal article" date="2017" name="Nature">
        <title>The genome of Chenopodium quinoa.</title>
        <authorList>
            <person name="Jarvis D.E."/>
            <person name="Ho Y.S."/>
            <person name="Lightfoot D.J."/>
            <person name="Schmoeckel S.M."/>
            <person name="Li B."/>
            <person name="Borm T.J.A."/>
            <person name="Ohyanagi H."/>
            <person name="Mineta K."/>
            <person name="Michell C.T."/>
            <person name="Saber N."/>
            <person name="Kharbatia N.M."/>
            <person name="Rupper R.R."/>
            <person name="Sharp A.R."/>
            <person name="Dally N."/>
            <person name="Boughton B.A."/>
            <person name="Woo Y.H."/>
            <person name="Gao G."/>
            <person name="Schijlen E.G.W.M."/>
            <person name="Guo X."/>
            <person name="Momin A.A."/>
            <person name="Negrao S."/>
            <person name="Al-Babili S."/>
            <person name="Gehring C."/>
            <person name="Roessner U."/>
            <person name="Jung C."/>
            <person name="Murphy K."/>
            <person name="Arold S.T."/>
            <person name="Gojobori T."/>
            <person name="van der Linden C.G."/>
            <person name="van Loo E.N."/>
            <person name="Jellen E.N."/>
            <person name="Maughan P.J."/>
            <person name="Tester M."/>
        </authorList>
    </citation>
    <scope>NUCLEOTIDE SEQUENCE [LARGE SCALE GENOMIC DNA]</scope>
    <source>
        <strain evidence="2">cv. PI 614886</strain>
    </source>
</reference>
<organism evidence="2 3">
    <name type="scientific">Chenopodium quinoa</name>
    <name type="common">Quinoa</name>
    <dbReference type="NCBI Taxonomy" id="63459"/>
    <lineage>
        <taxon>Eukaryota</taxon>
        <taxon>Viridiplantae</taxon>
        <taxon>Streptophyta</taxon>
        <taxon>Embryophyta</taxon>
        <taxon>Tracheophyta</taxon>
        <taxon>Spermatophyta</taxon>
        <taxon>Magnoliopsida</taxon>
        <taxon>eudicotyledons</taxon>
        <taxon>Gunneridae</taxon>
        <taxon>Pentapetalae</taxon>
        <taxon>Caryophyllales</taxon>
        <taxon>Chenopodiaceae</taxon>
        <taxon>Chenopodioideae</taxon>
        <taxon>Atripliceae</taxon>
        <taxon>Chenopodium</taxon>
    </lineage>
</organism>
<evidence type="ECO:0000313" key="3">
    <source>
        <dbReference type="Proteomes" id="UP000596660"/>
    </source>
</evidence>
<dbReference type="PANTHER" id="PTHR33333:SF39">
    <property type="entry name" value="HIG1 DOMAIN-CONTAINING PROTEIN"/>
    <property type="match status" value="1"/>
</dbReference>
<evidence type="ECO:0000313" key="2">
    <source>
        <dbReference type="EnsemblPlants" id="AUR62003070-RA:cds"/>
    </source>
</evidence>
<sequence length="108" mass="11717">MAGAAVAGVAMLAWGMYKLVSGESSSDKDEHKNKAKAPQPREFIRTLDYASNKMMKAPGTAGKFVMKRVVFESNPKFYFMNLRAGKCSDVRTNGLVLIESDVLHGSAG</sequence>
<reference evidence="2" key="2">
    <citation type="submission" date="2021-03" db="UniProtKB">
        <authorList>
            <consortium name="EnsemblPlants"/>
        </authorList>
    </citation>
    <scope>IDENTIFICATION</scope>
</reference>
<accession>A0A803KVL2</accession>
<proteinExistence type="predicted"/>